<dbReference type="RefSeq" id="WP_074829786.1">
    <property type="nucleotide sequence ID" value="NZ_FOEV01000018.1"/>
</dbReference>
<evidence type="ECO:0000313" key="2">
    <source>
        <dbReference type="Proteomes" id="UP000183210"/>
    </source>
</evidence>
<dbReference type="AlphaFoldDB" id="A0A9X8MH70"/>
<evidence type="ECO:0000313" key="1">
    <source>
        <dbReference type="EMBL" id="SER37816.1"/>
    </source>
</evidence>
<sequence length="98" mass="11082">MEVKRYVMTTYHENGGIAAEMVEPHTLEGEGHRVGSRVYVLASDYEKLEADASSNLFALEHLDSLRKRLYESPEVPAWVLEHVEQCLEPHDTALVTGE</sequence>
<name>A0A9X8MH70_9PSED</name>
<reference evidence="1 2" key="1">
    <citation type="submission" date="2016-10" db="EMBL/GenBank/DDBJ databases">
        <authorList>
            <person name="Varghese N."/>
            <person name="Submissions S."/>
        </authorList>
    </citation>
    <scope>NUCLEOTIDE SEQUENCE [LARGE SCALE GENOMIC DNA]</scope>
    <source>
        <strain evidence="1 2">LMG 21974</strain>
    </source>
</reference>
<comment type="caution">
    <text evidence="1">The sequence shown here is derived from an EMBL/GenBank/DDBJ whole genome shotgun (WGS) entry which is preliminary data.</text>
</comment>
<dbReference type="GeneID" id="300268780"/>
<protein>
    <submittedName>
        <fullName evidence="1">Uncharacterized protein</fullName>
    </submittedName>
</protein>
<proteinExistence type="predicted"/>
<dbReference type="EMBL" id="FOEV01000018">
    <property type="protein sequence ID" value="SER37816.1"/>
    <property type="molecule type" value="Genomic_DNA"/>
</dbReference>
<accession>A0A9X8MH70</accession>
<dbReference type="Proteomes" id="UP000183210">
    <property type="component" value="Unassembled WGS sequence"/>
</dbReference>
<organism evidence="1 2">
    <name type="scientific">Pseudomonas lutea</name>
    <dbReference type="NCBI Taxonomy" id="243924"/>
    <lineage>
        <taxon>Bacteria</taxon>
        <taxon>Pseudomonadati</taxon>
        <taxon>Pseudomonadota</taxon>
        <taxon>Gammaproteobacteria</taxon>
        <taxon>Pseudomonadales</taxon>
        <taxon>Pseudomonadaceae</taxon>
        <taxon>Pseudomonas</taxon>
    </lineage>
</organism>
<gene>
    <name evidence="1" type="ORF">SAMN05216409_118112</name>
</gene>